<gene>
    <name evidence="1" type="ORF">AVEN_37385_1</name>
</gene>
<dbReference type="Proteomes" id="UP000499080">
    <property type="component" value="Unassembled WGS sequence"/>
</dbReference>
<organism evidence="1 2">
    <name type="scientific">Araneus ventricosus</name>
    <name type="common">Orbweaver spider</name>
    <name type="synonym">Epeira ventricosa</name>
    <dbReference type="NCBI Taxonomy" id="182803"/>
    <lineage>
        <taxon>Eukaryota</taxon>
        <taxon>Metazoa</taxon>
        <taxon>Ecdysozoa</taxon>
        <taxon>Arthropoda</taxon>
        <taxon>Chelicerata</taxon>
        <taxon>Arachnida</taxon>
        <taxon>Araneae</taxon>
        <taxon>Araneomorphae</taxon>
        <taxon>Entelegynae</taxon>
        <taxon>Araneoidea</taxon>
        <taxon>Araneidae</taxon>
        <taxon>Araneus</taxon>
    </lineage>
</organism>
<accession>A0A4Y2LGG7</accession>
<keyword evidence="2" id="KW-1185">Reference proteome</keyword>
<evidence type="ECO:0000313" key="1">
    <source>
        <dbReference type="EMBL" id="GBN13559.1"/>
    </source>
</evidence>
<evidence type="ECO:0000313" key="2">
    <source>
        <dbReference type="Proteomes" id="UP000499080"/>
    </source>
</evidence>
<dbReference type="EMBL" id="BGPR01005804">
    <property type="protein sequence ID" value="GBN13559.1"/>
    <property type="molecule type" value="Genomic_DNA"/>
</dbReference>
<sequence length="112" mass="12594">MRYTVLVCEKSRGENPPPFISVSAAAARVESSTRARSGTRPQTSLSFIHYRASPLCFLDFNLHALRLHEKTCDIFLFSESCFWHVAIRFPPNVFFWPRVGTTTTAAAALKVS</sequence>
<protein>
    <submittedName>
        <fullName evidence="1">Uncharacterized protein</fullName>
    </submittedName>
</protein>
<name>A0A4Y2LGG7_ARAVE</name>
<comment type="caution">
    <text evidence="1">The sequence shown here is derived from an EMBL/GenBank/DDBJ whole genome shotgun (WGS) entry which is preliminary data.</text>
</comment>
<dbReference type="AlphaFoldDB" id="A0A4Y2LGG7"/>
<proteinExistence type="predicted"/>
<reference evidence="1 2" key="1">
    <citation type="journal article" date="2019" name="Sci. Rep.">
        <title>Orb-weaving spider Araneus ventricosus genome elucidates the spidroin gene catalogue.</title>
        <authorList>
            <person name="Kono N."/>
            <person name="Nakamura H."/>
            <person name="Ohtoshi R."/>
            <person name="Moran D.A.P."/>
            <person name="Shinohara A."/>
            <person name="Yoshida Y."/>
            <person name="Fujiwara M."/>
            <person name="Mori M."/>
            <person name="Tomita M."/>
            <person name="Arakawa K."/>
        </authorList>
    </citation>
    <scope>NUCLEOTIDE SEQUENCE [LARGE SCALE GENOMIC DNA]</scope>
</reference>